<proteinExistence type="predicted"/>
<protein>
    <submittedName>
        <fullName evidence="7">Hydrogenase 4 membrane subunit</fullName>
    </submittedName>
</protein>
<reference evidence="7" key="1">
    <citation type="submission" date="2015-09" db="EMBL/GenBank/DDBJ databases">
        <title>Draft Genome Sequences of Two Novel Amoeba-resistant Intranuclear Bacteria, Candidatus Berkiella cookevillensis and Candidatus Berkiella aquae.</title>
        <authorList>
            <person name="Mehari Y.T."/>
            <person name="Arivett B.A."/>
            <person name="Farone A.L."/>
            <person name="Gunderson J.H."/>
            <person name="Farone M.B."/>
        </authorList>
    </citation>
    <scope>NUCLEOTIDE SEQUENCE [LARGE SCALE GENOMIC DNA]</scope>
    <source>
        <strain evidence="7">CC99</strain>
    </source>
</reference>
<evidence type="ECO:0000256" key="2">
    <source>
        <dbReference type="ARBA" id="ARBA00022475"/>
    </source>
</evidence>
<dbReference type="PANTHER" id="PTHR38601">
    <property type="entry name" value="HYDROGENASE-4 COMPONENT E"/>
    <property type="match status" value="1"/>
</dbReference>
<evidence type="ECO:0000313" key="8">
    <source>
        <dbReference type="EMBL" id="MCS5708823.1"/>
    </source>
</evidence>
<dbReference type="OrthoDB" id="5298295at2"/>
<dbReference type="RefSeq" id="WP_057623789.1">
    <property type="nucleotide sequence ID" value="NZ_LKHV02000001.1"/>
</dbReference>
<feature type="transmembrane region" description="Helical" evidence="6">
    <location>
        <begin position="32"/>
        <end position="51"/>
    </location>
</feature>
<comment type="caution">
    <text evidence="7">The sequence shown here is derived from an EMBL/GenBank/DDBJ whole genome shotgun (WGS) entry which is preliminary data.</text>
</comment>
<evidence type="ECO:0000313" key="7">
    <source>
        <dbReference type="EMBL" id="KRG19209.1"/>
    </source>
</evidence>
<sequence>MALTEQLINLSSSFILLITFAFLFQRKICNQIYLLSWQGFFSACCMFFIALSTKENAMIYSCVITVILKVFLLPYIIYRVINKLGLINEIEINYNIPTILLVGIGLVIISFTLSFPIGENAERLTRSTLGIALSCVLISLMMIIIRKKAITQAIAFISLETSLLFTSTCTSKGMPFAIELGIAFDVLIGTIIFGVFFLHIRQSFDSLDIHHLENLKEK</sequence>
<reference evidence="8" key="2">
    <citation type="journal article" date="2016" name="Genome Announc.">
        <title>Draft Genome Sequences of Two Novel Amoeba-Resistant Intranuclear Bacteria, 'Candidatus Berkiella cookevillensis' and 'Candidatus Berkiella aquae'.</title>
        <authorList>
            <person name="Mehari Y.T."/>
            <person name="Arivett B.A."/>
            <person name="Farone A.L."/>
            <person name="Gunderson J.H."/>
            <person name="Farone M.B."/>
        </authorList>
    </citation>
    <scope>NUCLEOTIDE SEQUENCE</scope>
    <source>
        <strain evidence="8">CC99</strain>
    </source>
</reference>
<gene>
    <name evidence="7" type="ORF">CC99x_00731</name>
    <name evidence="8" type="ORF">CC99x_007885</name>
</gene>
<organism evidence="7">
    <name type="scientific">Candidatus Berkiella cookevillensis</name>
    <dbReference type="NCBI Taxonomy" id="437022"/>
    <lineage>
        <taxon>Bacteria</taxon>
        <taxon>Pseudomonadati</taxon>
        <taxon>Pseudomonadota</taxon>
        <taxon>Gammaproteobacteria</taxon>
        <taxon>Candidatus Berkiellales</taxon>
        <taxon>Candidatus Berkiellaceae</taxon>
        <taxon>Candidatus Berkiella</taxon>
    </lineage>
</organism>
<dbReference type="PANTHER" id="PTHR38601:SF1">
    <property type="entry name" value="HYDROGENASE-4 COMPONENT E"/>
    <property type="match status" value="1"/>
</dbReference>
<dbReference type="EMBL" id="LKHV01000003">
    <property type="protein sequence ID" value="KRG19209.1"/>
    <property type="molecule type" value="Genomic_DNA"/>
</dbReference>
<dbReference type="EMBL" id="LKHV02000001">
    <property type="protein sequence ID" value="MCS5708823.1"/>
    <property type="molecule type" value="Genomic_DNA"/>
</dbReference>
<evidence type="ECO:0000256" key="6">
    <source>
        <dbReference type="SAM" id="Phobius"/>
    </source>
</evidence>
<reference evidence="8" key="3">
    <citation type="submission" date="2021-06" db="EMBL/GenBank/DDBJ databases">
        <title>Genomic Description and Analysis of Intracellular Bacteria, Candidatus Berkiella cookevillensis and Candidatus Berkiella aquae.</title>
        <authorList>
            <person name="Kidane D.T."/>
            <person name="Mehari Y.T."/>
            <person name="Rice F.C."/>
            <person name="Arivett B.A."/>
            <person name="Farone A.L."/>
            <person name="Berk S.G."/>
            <person name="Farone M.B."/>
        </authorList>
    </citation>
    <scope>NUCLEOTIDE SEQUENCE</scope>
    <source>
        <strain evidence="8">CC99</strain>
    </source>
</reference>
<evidence type="ECO:0000256" key="4">
    <source>
        <dbReference type="ARBA" id="ARBA00022989"/>
    </source>
</evidence>
<keyword evidence="4 6" id="KW-1133">Transmembrane helix</keyword>
<comment type="subcellular location">
    <subcellularLocation>
        <location evidence="1">Cell membrane</location>
        <topology evidence="1">Multi-pass membrane protein</topology>
    </subcellularLocation>
</comment>
<accession>A0A0Q9YHU9</accession>
<dbReference type="GO" id="GO:0005886">
    <property type="term" value="C:plasma membrane"/>
    <property type="evidence" value="ECO:0007669"/>
    <property type="project" value="UniProtKB-SubCell"/>
</dbReference>
<name>A0A0Q9YHU9_9GAMM</name>
<dbReference type="Proteomes" id="UP000051494">
    <property type="component" value="Unassembled WGS sequence"/>
</dbReference>
<dbReference type="AlphaFoldDB" id="A0A0Q9YHU9"/>
<dbReference type="STRING" id="437022.CC99x_00731"/>
<evidence type="ECO:0000256" key="3">
    <source>
        <dbReference type="ARBA" id="ARBA00022692"/>
    </source>
</evidence>
<keyword evidence="5 6" id="KW-0472">Membrane</keyword>
<keyword evidence="2" id="KW-1003">Cell membrane</keyword>
<evidence type="ECO:0000256" key="5">
    <source>
        <dbReference type="ARBA" id="ARBA00023136"/>
    </source>
</evidence>
<feature type="transmembrane region" description="Helical" evidence="6">
    <location>
        <begin position="6"/>
        <end position="25"/>
    </location>
</feature>
<feature type="transmembrane region" description="Helical" evidence="6">
    <location>
        <begin position="99"/>
        <end position="117"/>
    </location>
</feature>
<dbReference type="InterPro" id="IPR038730">
    <property type="entry name" value="HyfE-like"/>
</dbReference>
<keyword evidence="3 6" id="KW-0812">Transmembrane</keyword>
<feature type="transmembrane region" description="Helical" evidence="6">
    <location>
        <begin position="57"/>
        <end position="78"/>
    </location>
</feature>
<evidence type="ECO:0000256" key="1">
    <source>
        <dbReference type="ARBA" id="ARBA00004651"/>
    </source>
</evidence>
<feature type="transmembrane region" description="Helical" evidence="6">
    <location>
        <begin position="180"/>
        <end position="200"/>
    </location>
</feature>
<feature type="transmembrane region" description="Helical" evidence="6">
    <location>
        <begin position="129"/>
        <end position="146"/>
    </location>
</feature>
<keyword evidence="9" id="KW-1185">Reference proteome</keyword>
<evidence type="ECO:0000313" key="9">
    <source>
        <dbReference type="Proteomes" id="UP000051494"/>
    </source>
</evidence>